<evidence type="ECO:0000313" key="3">
    <source>
        <dbReference type="Proteomes" id="UP000073604"/>
    </source>
</evidence>
<sequence length="78" mass="8486">MLELLILLFLFMAVGWIVIKLTLAIIKWLALNTIAGLLIIGLLNFLGITHVQLNLLNLLIVAIGGIPGVFIVILLSLL</sequence>
<dbReference type="EMBL" id="CP014750">
    <property type="protein sequence ID" value="AMQ19238.1"/>
    <property type="molecule type" value="Genomic_DNA"/>
</dbReference>
<keyword evidence="1" id="KW-0812">Transmembrane</keyword>
<dbReference type="AlphaFoldDB" id="A0A142CWT6"/>
<feature type="transmembrane region" description="Helical" evidence="1">
    <location>
        <begin position="25"/>
        <end position="48"/>
    </location>
</feature>
<dbReference type="RefSeq" id="WP_062390413.1">
    <property type="nucleotide sequence ID" value="NZ_CP014750.1"/>
</dbReference>
<feature type="transmembrane region" description="Helical" evidence="1">
    <location>
        <begin position="55"/>
        <end position="77"/>
    </location>
</feature>
<protein>
    <recommendedName>
        <fullName evidence="4">SigmaK-factor processing regulatory BofA</fullName>
    </recommendedName>
</protein>
<dbReference type="KEGG" id="tpep:A0127_08715"/>
<gene>
    <name evidence="2" type="ORF">A0127_08715</name>
</gene>
<evidence type="ECO:0000313" key="2">
    <source>
        <dbReference type="EMBL" id="AMQ19238.1"/>
    </source>
</evidence>
<keyword evidence="3" id="KW-1185">Reference proteome</keyword>
<dbReference type="GeneID" id="27140626"/>
<keyword evidence="1" id="KW-0472">Membrane</keyword>
<proteinExistence type="predicted"/>
<evidence type="ECO:0008006" key="4">
    <source>
        <dbReference type="Google" id="ProtNLM"/>
    </source>
</evidence>
<reference evidence="3" key="1">
    <citation type="submission" date="2016-03" db="EMBL/GenBank/DDBJ databases">
        <authorList>
            <person name="Oger P.M."/>
        </authorList>
    </citation>
    <scope>NUCLEOTIDE SEQUENCE [LARGE SCALE GENOMIC DNA]</scope>
    <source>
        <strain evidence="3">OG-1</strain>
    </source>
</reference>
<accession>A0A142CWT6</accession>
<evidence type="ECO:0000256" key="1">
    <source>
        <dbReference type="SAM" id="Phobius"/>
    </source>
</evidence>
<keyword evidence="1" id="KW-1133">Transmembrane helix</keyword>
<dbReference type="Proteomes" id="UP000073604">
    <property type="component" value="Chromosome"/>
</dbReference>
<organism evidence="2 3">
    <name type="scientific">Thermococcus peptonophilus</name>
    <dbReference type="NCBI Taxonomy" id="53952"/>
    <lineage>
        <taxon>Archaea</taxon>
        <taxon>Methanobacteriati</taxon>
        <taxon>Methanobacteriota</taxon>
        <taxon>Thermococci</taxon>
        <taxon>Thermococcales</taxon>
        <taxon>Thermococcaceae</taxon>
        <taxon>Thermococcus</taxon>
    </lineage>
</organism>
<name>A0A142CWT6_9EURY</name>
<dbReference type="STRING" id="53952.A0127_08715"/>